<sequence>METSSQLKEEFYIRRLFDDDAVFVDATRYARQEIPYPLSAKKSLKATCAVRLEGEVVAFSLRGYTAKQAEREVEHIKSVAAGRPTSYNVLRPRMPRKILHELVESARSLAGVLGNEVVVEHDGTLYVVELTRLGSEGALRLAGELV</sequence>
<dbReference type="Proteomes" id="UP001597083">
    <property type="component" value="Unassembled WGS sequence"/>
</dbReference>
<feature type="non-terminal residue" evidence="1">
    <location>
        <position position="146"/>
    </location>
</feature>
<reference evidence="2" key="1">
    <citation type="journal article" date="2019" name="Int. J. Syst. Evol. Microbiol.">
        <title>The Global Catalogue of Microorganisms (GCM) 10K type strain sequencing project: providing services to taxonomists for standard genome sequencing and annotation.</title>
        <authorList>
            <consortium name="The Broad Institute Genomics Platform"/>
            <consortium name="The Broad Institute Genome Sequencing Center for Infectious Disease"/>
            <person name="Wu L."/>
            <person name="Ma J."/>
        </authorList>
    </citation>
    <scope>NUCLEOTIDE SEQUENCE [LARGE SCALE GENOMIC DNA]</scope>
    <source>
        <strain evidence="2">JCM 31696</strain>
    </source>
</reference>
<organism evidence="1 2">
    <name type="scientific">Actinomadura adrarensis</name>
    <dbReference type="NCBI Taxonomy" id="1819600"/>
    <lineage>
        <taxon>Bacteria</taxon>
        <taxon>Bacillati</taxon>
        <taxon>Actinomycetota</taxon>
        <taxon>Actinomycetes</taxon>
        <taxon>Streptosporangiales</taxon>
        <taxon>Thermomonosporaceae</taxon>
        <taxon>Actinomadura</taxon>
    </lineage>
</organism>
<dbReference type="EMBL" id="JBHTIR010003108">
    <property type="protein sequence ID" value="MFD0854683.1"/>
    <property type="molecule type" value="Genomic_DNA"/>
</dbReference>
<comment type="caution">
    <text evidence="1">The sequence shown here is derived from an EMBL/GenBank/DDBJ whole genome shotgun (WGS) entry which is preliminary data.</text>
</comment>
<name>A0ABW3CJL2_9ACTN</name>
<evidence type="ECO:0000313" key="2">
    <source>
        <dbReference type="Proteomes" id="UP001597083"/>
    </source>
</evidence>
<protein>
    <submittedName>
        <fullName evidence="1">Uncharacterized protein</fullName>
    </submittedName>
</protein>
<proteinExistence type="predicted"/>
<keyword evidence="2" id="KW-1185">Reference proteome</keyword>
<evidence type="ECO:0000313" key="1">
    <source>
        <dbReference type="EMBL" id="MFD0854683.1"/>
    </source>
</evidence>
<gene>
    <name evidence="1" type="ORF">ACFQ07_20765</name>
</gene>
<accession>A0ABW3CJL2</accession>